<dbReference type="OrthoDB" id="191139at2759"/>
<reference evidence="3" key="2">
    <citation type="submission" date="2020-09" db="EMBL/GenBank/DDBJ databases">
        <title>Reference genome assembly for Australian Ascochyta lentis isolate Al4.</title>
        <authorList>
            <person name="Lee R.C."/>
            <person name="Farfan-Caceres L.M."/>
            <person name="Debler J.W."/>
            <person name="Williams A.H."/>
            <person name="Henares B.M."/>
        </authorList>
    </citation>
    <scope>NUCLEOTIDE SEQUENCE</scope>
    <source>
        <strain evidence="3">Al4</strain>
    </source>
</reference>
<keyword evidence="2" id="KW-0560">Oxidoreductase</keyword>
<keyword evidence="4" id="KW-1185">Reference proteome</keyword>
<reference evidence="3" key="1">
    <citation type="submission" date="2018-12" db="EMBL/GenBank/DDBJ databases">
        <authorList>
            <person name="Syme R.A."/>
            <person name="Farfan-Caceres L."/>
            <person name="Lichtenzveig J."/>
        </authorList>
    </citation>
    <scope>NUCLEOTIDE SEQUENCE</scope>
    <source>
        <strain evidence="3">Al4</strain>
    </source>
</reference>
<name>A0A8H7J7F5_9PLEO</name>
<comment type="caution">
    <text evidence="3">The sequence shown here is derived from an EMBL/GenBank/DDBJ whole genome shotgun (WGS) entry which is preliminary data.</text>
</comment>
<evidence type="ECO:0000256" key="2">
    <source>
        <dbReference type="ARBA" id="ARBA00023002"/>
    </source>
</evidence>
<dbReference type="AlphaFoldDB" id="A0A8H7J7F5"/>
<dbReference type="InterPro" id="IPR036291">
    <property type="entry name" value="NAD(P)-bd_dom_sf"/>
</dbReference>
<comment type="similarity">
    <text evidence="1">Belongs to the short-chain dehydrogenases/reductases (SDR) family.</text>
</comment>
<dbReference type="EMBL" id="RZGK01000006">
    <property type="protein sequence ID" value="KAF9698476.1"/>
    <property type="molecule type" value="Genomic_DNA"/>
</dbReference>
<dbReference type="Proteomes" id="UP000651452">
    <property type="component" value="Unassembled WGS sequence"/>
</dbReference>
<accession>A0A8H7J7F5</accession>
<evidence type="ECO:0000313" key="3">
    <source>
        <dbReference type="EMBL" id="KAF9698476.1"/>
    </source>
</evidence>
<gene>
    <name evidence="3" type="ORF">EKO04_003630</name>
</gene>
<dbReference type="GO" id="GO:0016491">
    <property type="term" value="F:oxidoreductase activity"/>
    <property type="evidence" value="ECO:0007669"/>
    <property type="project" value="UniProtKB-KW"/>
</dbReference>
<evidence type="ECO:0008006" key="5">
    <source>
        <dbReference type="Google" id="ProtNLM"/>
    </source>
</evidence>
<dbReference type="PANTHER" id="PTHR24320">
    <property type="entry name" value="RETINOL DEHYDROGENASE"/>
    <property type="match status" value="1"/>
</dbReference>
<dbReference type="Pfam" id="PF00106">
    <property type="entry name" value="adh_short"/>
    <property type="match status" value="1"/>
</dbReference>
<organism evidence="3 4">
    <name type="scientific">Ascochyta lentis</name>
    <dbReference type="NCBI Taxonomy" id="205686"/>
    <lineage>
        <taxon>Eukaryota</taxon>
        <taxon>Fungi</taxon>
        <taxon>Dikarya</taxon>
        <taxon>Ascomycota</taxon>
        <taxon>Pezizomycotina</taxon>
        <taxon>Dothideomycetes</taxon>
        <taxon>Pleosporomycetidae</taxon>
        <taxon>Pleosporales</taxon>
        <taxon>Pleosporineae</taxon>
        <taxon>Didymellaceae</taxon>
        <taxon>Ascochyta</taxon>
    </lineage>
</organism>
<sequence>MTSYAEAHKNPQGPGDARPTAQQIIEDNNLLGNLSGKVALITGISSGIGIETARALKSTGMHVFGAVRNMKKARAALEGDLEPGHLELLEMDMNSLASVRVCAKEFLSKSNGLNVLVANAGVMMTPEGTTADGFELQFGTNHLAHFLLFQLLKPTLLASATPDFGSRVIFLSSVGHCGGAFAFSNSDTINFVSKPYDPVAAYAQSKLAAVYMANEIERRFSSRHLHAFSAMPGEFQRAFKSTEQGAATTIWGAVAKELEGKGGKYLEDCAIAGPAPAPTGDPTADMGAPGYAAWAFDETREKALWKISCEMVSINED</sequence>
<dbReference type="SUPFAM" id="SSF51735">
    <property type="entry name" value="NAD(P)-binding Rossmann-fold domains"/>
    <property type="match status" value="1"/>
</dbReference>
<dbReference type="PRINTS" id="PR00081">
    <property type="entry name" value="GDHRDH"/>
</dbReference>
<protein>
    <recommendedName>
        <fullName evidence="5">Protochlorophyllide reductase</fullName>
    </recommendedName>
</protein>
<evidence type="ECO:0000313" key="4">
    <source>
        <dbReference type="Proteomes" id="UP000651452"/>
    </source>
</evidence>
<proteinExistence type="inferred from homology"/>
<evidence type="ECO:0000256" key="1">
    <source>
        <dbReference type="ARBA" id="ARBA00006484"/>
    </source>
</evidence>
<dbReference type="Gene3D" id="3.40.50.720">
    <property type="entry name" value="NAD(P)-binding Rossmann-like Domain"/>
    <property type="match status" value="1"/>
</dbReference>
<dbReference type="InterPro" id="IPR002347">
    <property type="entry name" value="SDR_fam"/>
</dbReference>
<dbReference type="PANTHER" id="PTHR24320:SF272">
    <property type="entry name" value="NAD(P)-BINDING ROSSMANN-FOLD SUPERFAMILY PROTEIN"/>
    <property type="match status" value="1"/>
</dbReference>